<dbReference type="HAMAP" id="MF_02065">
    <property type="entry name" value="MltG"/>
    <property type="match status" value="1"/>
</dbReference>
<feature type="compositionally biased region" description="Low complexity" evidence="2">
    <location>
        <begin position="27"/>
        <end position="52"/>
    </location>
</feature>
<sequence length="525" mass="55151">MPETPDPDAAQTPLSRRALRAARARGEAPAPQAPGEEATPVAASEPTAAPEPASEPAPAAPEPAAAESAAPTPAPEPEPEATAPEPATSAEPQATAPIAATPDQAGALSWLRDASADDAERGGDAPEPATRSTLADAAAGDAPGRGEASGSLDDLFGSSATPPKKRRGSGCLIAFVIVLALVGGVVAGGVWAWNTYGERIMEQLGLDGPSDYEPGEATGEALLTIEEGDTGSSISPKLYEAGVTLEPDSFYDYLVENAQAPTFYPGTYRLQQKMTSEAALAALEDPANKLENTAQLREGLTVEQSLPILAEGIGLPLEEFEAAVADPSVYGVQADSLEGWLFPATYTFEPDTSAQDVIRTLVNRTIESLDSAGVPEGDRHRILTIASIIQREGRFEDDFYKVSRVIQNRLDPANPETSGLLQMDSTAQYGVGEMHEGEVWSSEEALTDDNPWNTYVHPGLPIGPIANPGDLAIDAAMHPADGPWLYFTAVNLDPGESKFSETLAEHEQGVAELREWCAANPDYGC</sequence>
<evidence type="ECO:0000313" key="4">
    <source>
        <dbReference type="Proteomes" id="UP000093355"/>
    </source>
</evidence>
<feature type="site" description="Important for catalytic activity" evidence="1">
    <location>
        <position position="392"/>
    </location>
</feature>
<comment type="catalytic activity">
    <reaction evidence="1">
        <text>a peptidoglycan chain = a peptidoglycan chain with N-acetyl-1,6-anhydromuramyl-[peptide] at the reducing end + a peptidoglycan chain with N-acetylglucosamine at the non-reducing end.</text>
        <dbReference type="EC" id="4.2.2.29"/>
    </reaction>
</comment>
<keyword evidence="1" id="KW-0472">Membrane</keyword>
<feature type="compositionally biased region" description="Low complexity" evidence="2">
    <location>
        <begin position="80"/>
        <end position="96"/>
    </location>
</feature>
<dbReference type="GO" id="GO:0071555">
    <property type="term" value="P:cell wall organization"/>
    <property type="evidence" value="ECO:0007669"/>
    <property type="project" value="UniProtKB-KW"/>
</dbReference>
<evidence type="ECO:0000256" key="2">
    <source>
        <dbReference type="SAM" id="MobiDB-lite"/>
    </source>
</evidence>
<reference evidence="3 4" key="1">
    <citation type="submission" date="2016-05" db="EMBL/GenBank/DDBJ databases">
        <authorList>
            <person name="Lavstsen T."/>
            <person name="Jespersen J.S."/>
        </authorList>
    </citation>
    <scope>NUCLEOTIDE SEQUENCE [LARGE SCALE GENOMIC DNA]</scope>
    <source>
        <strain evidence="3 4">YLB-01</strain>
    </source>
</reference>
<keyword evidence="4" id="KW-1185">Reference proteome</keyword>
<feature type="transmembrane region" description="Helical" evidence="1">
    <location>
        <begin position="172"/>
        <end position="193"/>
    </location>
</feature>
<proteinExistence type="inferred from homology"/>
<dbReference type="EC" id="4.2.2.29" evidence="1"/>
<dbReference type="PANTHER" id="PTHR30518:SF2">
    <property type="entry name" value="ENDOLYTIC MUREIN TRANSGLYCOSYLASE"/>
    <property type="match status" value="1"/>
</dbReference>
<feature type="region of interest" description="Disordered" evidence="2">
    <location>
        <begin position="137"/>
        <end position="165"/>
    </location>
</feature>
<name>A0A1B9NGG3_9MICO</name>
<comment type="similarity">
    <text evidence="1">Belongs to the transglycosylase MltG family.</text>
</comment>
<protein>
    <recommendedName>
        <fullName evidence="1">Endolytic murein transglycosylase</fullName>
        <ecNumber evidence="1">4.2.2.29</ecNumber>
    </recommendedName>
    <alternativeName>
        <fullName evidence="1">Peptidoglycan lytic transglycosylase</fullName>
    </alternativeName>
    <alternativeName>
        <fullName evidence="1">Peptidoglycan polymerization terminase</fullName>
    </alternativeName>
</protein>
<dbReference type="PANTHER" id="PTHR30518">
    <property type="entry name" value="ENDOLYTIC MUREIN TRANSGLYCOSYLASE"/>
    <property type="match status" value="1"/>
</dbReference>
<dbReference type="GO" id="GO:0009252">
    <property type="term" value="P:peptidoglycan biosynthetic process"/>
    <property type="evidence" value="ECO:0007669"/>
    <property type="project" value="UniProtKB-UniRule"/>
</dbReference>
<dbReference type="GO" id="GO:0005886">
    <property type="term" value="C:plasma membrane"/>
    <property type="evidence" value="ECO:0007669"/>
    <property type="project" value="UniProtKB-SubCell"/>
</dbReference>
<dbReference type="InterPro" id="IPR003770">
    <property type="entry name" value="MLTG-like"/>
</dbReference>
<dbReference type="EMBL" id="LXMD01000012">
    <property type="protein sequence ID" value="OCG75697.1"/>
    <property type="molecule type" value="Genomic_DNA"/>
</dbReference>
<dbReference type="Proteomes" id="UP000093355">
    <property type="component" value="Unassembled WGS sequence"/>
</dbReference>
<keyword evidence="1" id="KW-0812">Transmembrane</keyword>
<keyword evidence="1" id="KW-1133">Transmembrane helix</keyword>
<dbReference type="Gene3D" id="3.30.1490.480">
    <property type="entry name" value="Endolytic murein transglycosylase"/>
    <property type="match status" value="1"/>
</dbReference>
<dbReference type="NCBIfam" id="TIGR00247">
    <property type="entry name" value="endolytic transglycosylase MltG"/>
    <property type="match status" value="1"/>
</dbReference>
<comment type="subcellular location">
    <subcellularLocation>
        <location evidence="1">Cell membrane</location>
        <topology evidence="1">Single-pass membrane protein</topology>
    </subcellularLocation>
</comment>
<dbReference type="Pfam" id="PF02618">
    <property type="entry name" value="YceG"/>
    <property type="match status" value="1"/>
</dbReference>
<comment type="caution">
    <text evidence="3">The sequence shown here is derived from an EMBL/GenBank/DDBJ whole genome shotgun (WGS) entry which is preliminary data.</text>
</comment>
<dbReference type="RefSeq" id="WP_067023143.1">
    <property type="nucleotide sequence ID" value="NZ_CP038256.1"/>
</dbReference>
<feature type="region of interest" description="Disordered" evidence="2">
    <location>
        <begin position="1"/>
        <end position="96"/>
    </location>
</feature>
<dbReference type="GO" id="GO:0008932">
    <property type="term" value="F:lytic endotransglycosylase activity"/>
    <property type="evidence" value="ECO:0007669"/>
    <property type="project" value="UniProtKB-UniRule"/>
</dbReference>
<accession>A0A1B9NGG3</accession>
<keyword evidence="1" id="KW-0456">Lyase</keyword>
<feature type="compositionally biased region" description="Low complexity" evidence="2">
    <location>
        <begin position="62"/>
        <end position="71"/>
    </location>
</feature>
<organism evidence="3 4">
    <name type="scientific">Microbacterium sediminis</name>
    <dbReference type="NCBI Taxonomy" id="904291"/>
    <lineage>
        <taxon>Bacteria</taxon>
        <taxon>Bacillati</taxon>
        <taxon>Actinomycetota</taxon>
        <taxon>Actinomycetes</taxon>
        <taxon>Micrococcales</taxon>
        <taxon>Microbacteriaceae</taxon>
        <taxon>Microbacterium</taxon>
    </lineage>
</organism>
<gene>
    <name evidence="1" type="primary">mltG</name>
    <name evidence="3" type="ORF">A7J15_01195</name>
</gene>
<dbReference type="AlphaFoldDB" id="A0A1B9NGG3"/>
<evidence type="ECO:0000256" key="1">
    <source>
        <dbReference type="HAMAP-Rule" id="MF_02065"/>
    </source>
</evidence>
<comment type="function">
    <text evidence="1">Functions as a peptidoglycan terminase that cleaves nascent peptidoglycan strands endolytically to terminate their elongation.</text>
</comment>
<feature type="compositionally biased region" description="Low complexity" evidence="2">
    <location>
        <begin position="137"/>
        <end position="148"/>
    </location>
</feature>
<dbReference type="OrthoDB" id="9814591at2"/>
<evidence type="ECO:0000313" key="3">
    <source>
        <dbReference type="EMBL" id="OCG75697.1"/>
    </source>
</evidence>
<dbReference type="STRING" id="904291.A7J15_01195"/>
<keyword evidence="1" id="KW-0961">Cell wall biogenesis/degradation</keyword>
<keyword evidence="1" id="KW-1003">Cell membrane</keyword>